<feature type="domain" description="Thioredoxin" evidence="10">
    <location>
        <begin position="1"/>
        <end position="108"/>
    </location>
</feature>
<dbReference type="GO" id="GO:0015035">
    <property type="term" value="F:protein-disulfide reductase activity"/>
    <property type="evidence" value="ECO:0007669"/>
    <property type="project" value="UniProtKB-UniRule"/>
</dbReference>
<dbReference type="Proteomes" id="UP000256621">
    <property type="component" value="Chromosome"/>
</dbReference>
<dbReference type="FunFam" id="3.40.30.10:FF:000001">
    <property type="entry name" value="Thioredoxin"/>
    <property type="match status" value="1"/>
</dbReference>
<feature type="site" description="Deprotonates C-terminal active site Cys" evidence="8">
    <location>
        <position position="26"/>
    </location>
</feature>
<comment type="similarity">
    <text evidence="1 7">Belongs to the thioredoxin family.</text>
</comment>
<dbReference type="PROSITE" id="PS51352">
    <property type="entry name" value="THIOREDOXIN_2"/>
    <property type="match status" value="1"/>
</dbReference>
<dbReference type="NCBIfam" id="TIGR01068">
    <property type="entry name" value="thioredoxin"/>
    <property type="match status" value="1"/>
</dbReference>
<feature type="site" description="Contributes to redox potential value" evidence="8">
    <location>
        <position position="34"/>
    </location>
</feature>
<dbReference type="OrthoDB" id="9790390at2"/>
<dbReference type="EMBL" id="CP031442">
    <property type="protein sequence ID" value="AXM07118.1"/>
    <property type="molecule type" value="Genomic_DNA"/>
</dbReference>
<sequence length="108" mass="11715">MNNVIEVTDATFASEVLGASKPVLVDYWADWCAPCKQLSPIIEELAGTYGDRMVFAKVDTNANTRVAAEQGIMSLPTIQVWQGGQLVKSLQGGKTKKALVKIIEEFVA</sequence>
<protein>
    <recommendedName>
        <fullName evidence="6 7">Thioredoxin</fullName>
    </recommendedName>
</protein>
<evidence type="ECO:0000256" key="6">
    <source>
        <dbReference type="NCBIfam" id="TIGR01068"/>
    </source>
</evidence>
<evidence type="ECO:0000313" key="13">
    <source>
        <dbReference type="Proteomes" id="UP000226191"/>
    </source>
</evidence>
<dbReference type="Gene3D" id="3.40.30.10">
    <property type="entry name" value="Glutaredoxin"/>
    <property type="match status" value="1"/>
</dbReference>
<organism evidence="12 13">
    <name type="scientific">Cutibacterium acnes</name>
    <name type="common">Propionibacterium acnes</name>
    <dbReference type="NCBI Taxonomy" id="1747"/>
    <lineage>
        <taxon>Bacteria</taxon>
        <taxon>Bacillati</taxon>
        <taxon>Actinomycetota</taxon>
        <taxon>Actinomycetes</taxon>
        <taxon>Propionibacteriales</taxon>
        <taxon>Propionibacteriaceae</taxon>
        <taxon>Cutibacterium</taxon>
    </lineage>
</organism>
<gene>
    <name evidence="11" type="primary">trxA</name>
    <name evidence="12" type="ORF">B1B09_07155</name>
    <name evidence="11" type="ORF">DXN06_08220</name>
</gene>
<dbReference type="Pfam" id="PF00085">
    <property type="entry name" value="Thioredoxin"/>
    <property type="match status" value="1"/>
</dbReference>
<evidence type="ECO:0000256" key="9">
    <source>
        <dbReference type="PIRSR" id="PIRSR000077-4"/>
    </source>
</evidence>
<evidence type="ECO:0000256" key="4">
    <source>
        <dbReference type="ARBA" id="ARBA00023157"/>
    </source>
</evidence>
<name>A0A2B7IEE5_CUTAC</name>
<dbReference type="InterPro" id="IPR036249">
    <property type="entry name" value="Thioredoxin-like_sf"/>
</dbReference>
<reference evidence="12 13" key="1">
    <citation type="submission" date="2017-02" db="EMBL/GenBank/DDBJ databases">
        <title>Prevalence of linear plasmids in Cutibacterium acnes isolates obtained from cancerous prostatic tissue.</title>
        <authorList>
            <person name="Davidsson S."/>
            <person name="Bruggemann H."/>
        </authorList>
    </citation>
    <scope>NUCLEOTIDE SEQUENCE [LARGE SCALE GENOMIC DNA]</scope>
    <source>
        <strain evidence="12 13">11-78</strain>
    </source>
</reference>
<feature type="site" description="Contributes to redox potential value" evidence="8">
    <location>
        <position position="33"/>
    </location>
</feature>
<evidence type="ECO:0000259" key="10">
    <source>
        <dbReference type="PROSITE" id="PS51352"/>
    </source>
</evidence>
<feature type="disulfide bond" description="Redox-active" evidence="9">
    <location>
        <begin position="32"/>
        <end position="35"/>
    </location>
</feature>
<dbReference type="RefSeq" id="WP_002515759.1">
    <property type="nucleotide sequence ID" value="NZ_AP019664.1"/>
</dbReference>
<evidence type="ECO:0000256" key="8">
    <source>
        <dbReference type="PIRSR" id="PIRSR000077-1"/>
    </source>
</evidence>
<dbReference type="AlphaFoldDB" id="A0A2B7IEE5"/>
<dbReference type="PANTHER" id="PTHR45663">
    <property type="entry name" value="GEO12009P1"/>
    <property type="match status" value="1"/>
</dbReference>
<dbReference type="EMBL" id="MVCE01000002">
    <property type="protein sequence ID" value="PGF35436.1"/>
    <property type="molecule type" value="Genomic_DNA"/>
</dbReference>
<feature type="active site" description="Nucleophile" evidence="8">
    <location>
        <position position="32"/>
    </location>
</feature>
<dbReference type="SMR" id="A0A2B7IEE5"/>
<dbReference type="PANTHER" id="PTHR45663:SF11">
    <property type="entry name" value="GEO12009P1"/>
    <property type="match status" value="1"/>
</dbReference>
<keyword evidence="5 9" id="KW-0676">Redox-active center</keyword>
<keyword evidence="4 9" id="KW-1015">Disulfide bond</keyword>
<dbReference type="PROSITE" id="PS00194">
    <property type="entry name" value="THIOREDOXIN_1"/>
    <property type="match status" value="1"/>
</dbReference>
<keyword evidence="3" id="KW-0249">Electron transport</keyword>
<accession>A0A2B7IEE5</accession>
<feature type="active site" description="Nucleophile" evidence="8">
    <location>
        <position position="35"/>
    </location>
</feature>
<dbReference type="PIRSF" id="PIRSF000077">
    <property type="entry name" value="Thioredoxin"/>
    <property type="match status" value="1"/>
</dbReference>
<proteinExistence type="inferred from homology"/>
<dbReference type="InterPro" id="IPR005746">
    <property type="entry name" value="Thioredoxin"/>
</dbReference>
<dbReference type="InterPro" id="IPR013766">
    <property type="entry name" value="Thioredoxin_domain"/>
</dbReference>
<dbReference type="InterPro" id="IPR017937">
    <property type="entry name" value="Thioredoxin_CS"/>
</dbReference>
<evidence type="ECO:0000256" key="3">
    <source>
        <dbReference type="ARBA" id="ARBA00022982"/>
    </source>
</evidence>
<dbReference type="GO" id="GO:0005829">
    <property type="term" value="C:cytosol"/>
    <property type="evidence" value="ECO:0007669"/>
    <property type="project" value="TreeGrafter"/>
</dbReference>
<dbReference type="GeneID" id="92858254"/>
<reference evidence="11 14" key="2">
    <citation type="submission" date="2018-08" db="EMBL/GenBank/DDBJ databases">
        <title>Genome sequencing of Cutibacterium acnes KCOM 1315.</title>
        <authorList>
            <person name="Kook J.-K."/>
            <person name="Park S.-N."/>
            <person name="Lim Y.K."/>
        </authorList>
    </citation>
    <scope>NUCLEOTIDE SEQUENCE [LARGE SCALE GENOMIC DNA]</scope>
    <source>
        <strain evidence="11 14">KCOM 1315</strain>
    </source>
</reference>
<keyword evidence="2" id="KW-0813">Transport</keyword>
<evidence type="ECO:0000313" key="12">
    <source>
        <dbReference type="EMBL" id="PGF35436.1"/>
    </source>
</evidence>
<evidence type="ECO:0000313" key="11">
    <source>
        <dbReference type="EMBL" id="AXM07118.1"/>
    </source>
</evidence>
<evidence type="ECO:0000256" key="7">
    <source>
        <dbReference type="PIRNR" id="PIRNR000077"/>
    </source>
</evidence>
<dbReference type="CDD" id="cd02947">
    <property type="entry name" value="TRX_family"/>
    <property type="match status" value="1"/>
</dbReference>
<evidence type="ECO:0000256" key="2">
    <source>
        <dbReference type="ARBA" id="ARBA00022448"/>
    </source>
</evidence>
<evidence type="ECO:0000256" key="5">
    <source>
        <dbReference type="ARBA" id="ARBA00023284"/>
    </source>
</evidence>
<evidence type="ECO:0000313" key="14">
    <source>
        <dbReference type="Proteomes" id="UP000256621"/>
    </source>
</evidence>
<evidence type="ECO:0000256" key="1">
    <source>
        <dbReference type="ARBA" id="ARBA00008987"/>
    </source>
</evidence>
<dbReference type="Proteomes" id="UP000226191">
    <property type="component" value="Unassembled WGS sequence"/>
</dbReference>
<dbReference type="PRINTS" id="PR00421">
    <property type="entry name" value="THIOREDOXIN"/>
</dbReference>
<dbReference type="GO" id="GO:0045454">
    <property type="term" value="P:cell redox homeostasis"/>
    <property type="evidence" value="ECO:0007669"/>
    <property type="project" value="TreeGrafter"/>
</dbReference>
<dbReference type="SUPFAM" id="SSF52833">
    <property type="entry name" value="Thioredoxin-like"/>
    <property type="match status" value="1"/>
</dbReference>